<dbReference type="AlphaFoldDB" id="A0A0A9XPN7"/>
<sequence length="253" mass="28407">MDEPNKPEGAEGQRKTLPPQVEKMLASAREMEAILTSKLTKIDAVSLEKSEMAKQEALKIKADVEEIKRLSLIQTYEGEEALKAKIMEVNQRIETTTRKAAELQKQAVALHKELYDELSTKVPQMKKNIDSISELPVDQKKIYAAEVDHMIAEAKERLAETEADMAKINEMEKKLKQTKPETSMTRDELMGKLSQQLNLILAPDKPGETGNAPSQSEPAKTEPQNLDKPESPKPTKPENQKSKTPEKPKPNKK</sequence>
<evidence type="ECO:0000313" key="3">
    <source>
        <dbReference type="EMBL" id="JAG19055.1"/>
    </source>
</evidence>
<name>A0A0A9XPN7_LYGHE</name>
<organism evidence="3">
    <name type="scientific">Lygus hesperus</name>
    <name type="common">Western plant bug</name>
    <dbReference type="NCBI Taxonomy" id="30085"/>
    <lineage>
        <taxon>Eukaryota</taxon>
        <taxon>Metazoa</taxon>
        <taxon>Ecdysozoa</taxon>
        <taxon>Arthropoda</taxon>
        <taxon>Hexapoda</taxon>
        <taxon>Insecta</taxon>
        <taxon>Pterygota</taxon>
        <taxon>Neoptera</taxon>
        <taxon>Paraneoptera</taxon>
        <taxon>Hemiptera</taxon>
        <taxon>Heteroptera</taxon>
        <taxon>Panheteroptera</taxon>
        <taxon>Cimicomorpha</taxon>
        <taxon>Miridae</taxon>
        <taxon>Mirini</taxon>
        <taxon>Lygus</taxon>
    </lineage>
</organism>
<proteinExistence type="predicted"/>
<reference evidence="3" key="1">
    <citation type="journal article" date="2014" name="PLoS ONE">
        <title>Transcriptome-Based Identification of ABC Transporters in the Western Tarnished Plant Bug Lygus hesperus.</title>
        <authorList>
            <person name="Hull J.J."/>
            <person name="Chaney K."/>
            <person name="Geib S.M."/>
            <person name="Fabrick J.A."/>
            <person name="Brent C.S."/>
            <person name="Walsh D."/>
            <person name="Lavine L.C."/>
        </authorList>
    </citation>
    <scope>NUCLEOTIDE SEQUENCE</scope>
</reference>
<protein>
    <submittedName>
        <fullName evidence="3">Laminin subunit gamma-1</fullName>
    </submittedName>
</protein>
<evidence type="ECO:0000256" key="2">
    <source>
        <dbReference type="SAM" id="MobiDB-lite"/>
    </source>
</evidence>
<keyword evidence="1" id="KW-0175">Coiled coil</keyword>
<accession>A0A0A9XPN7</accession>
<feature type="compositionally biased region" description="Polar residues" evidence="2">
    <location>
        <begin position="211"/>
        <end position="224"/>
    </location>
</feature>
<reference evidence="4" key="3">
    <citation type="submission" date="2014-09" db="EMBL/GenBank/DDBJ databases">
        <authorList>
            <person name="Magalhaes I.L.F."/>
            <person name="Oliveira U."/>
            <person name="Santos F.R."/>
            <person name="Vidigal T.H.D.A."/>
            <person name="Brescovit A.D."/>
            <person name="Santos A.J."/>
        </authorList>
    </citation>
    <scope>NUCLEOTIDE SEQUENCE</scope>
</reference>
<gene>
    <name evidence="3" type="primary">lamc1</name>
    <name evidence="3" type="ORF">CM83_23756</name>
</gene>
<dbReference type="EMBL" id="GBHO01024549">
    <property type="protein sequence ID" value="JAG19055.1"/>
    <property type="molecule type" value="Transcribed_RNA"/>
</dbReference>
<evidence type="ECO:0000313" key="4">
    <source>
        <dbReference type="EMBL" id="JAG52981.1"/>
    </source>
</evidence>
<feature type="region of interest" description="Disordered" evidence="2">
    <location>
        <begin position="171"/>
        <end position="253"/>
    </location>
</feature>
<evidence type="ECO:0000256" key="1">
    <source>
        <dbReference type="SAM" id="Coils"/>
    </source>
</evidence>
<reference evidence="3" key="2">
    <citation type="submission" date="2014-07" db="EMBL/GenBank/DDBJ databases">
        <authorList>
            <person name="Hull J."/>
        </authorList>
    </citation>
    <scope>NUCLEOTIDE SEQUENCE</scope>
</reference>
<dbReference type="EMBL" id="GBRD01012845">
    <property type="protein sequence ID" value="JAG52981.1"/>
    <property type="molecule type" value="Transcribed_RNA"/>
</dbReference>
<feature type="compositionally biased region" description="Basic and acidic residues" evidence="2">
    <location>
        <begin position="225"/>
        <end position="253"/>
    </location>
</feature>
<feature type="coiled-coil region" evidence="1">
    <location>
        <begin position="79"/>
        <end position="113"/>
    </location>
</feature>
<feature type="compositionally biased region" description="Basic and acidic residues" evidence="2">
    <location>
        <begin position="171"/>
        <end position="190"/>
    </location>
</feature>